<dbReference type="RefSeq" id="WP_189139295.1">
    <property type="nucleotide sequence ID" value="NZ_BMNK01000004.1"/>
</dbReference>
<dbReference type="Gene3D" id="1.20.1260.10">
    <property type="match status" value="1"/>
</dbReference>
<feature type="signal peptide" evidence="1">
    <location>
        <begin position="1"/>
        <end position="25"/>
    </location>
</feature>
<dbReference type="PANTHER" id="PTHR38593:SF1">
    <property type="entry name" value="BLR2558 PROTEIN"/>
    <property type="match status" value="1"/>
</dbReference>
<evidence type="ECO:0000259" key="2">
    <source>
        <dbReference type="Pfam" id="PF13628"/>
    </source>
</evidence>
<feature type="domain" description="DUF4142" evidence="2">
    <location>
        <begin position="49"/>
        <end position="178"/>
    </location>
</feature>
<organism evidence="3 4">
    <name type="scientific">Nonomuraea glycinis</name>
    <dbReference type="NCBI Taxonomy" id="2047744"/>
    <lineage>
        <taxon>Bacteria</taxon>
        <taxon>Bacillati</taxon>
        <taxon>Actinomycetota</taxon>
        <taxon>Actinomycetes</taxon>
        <taxon>Streptosporangiales</taxon>
        <taxon>Streptosporangiaceae</taxon>
        <taxon>Nonomuraea</taxon>
    </lineage>
</organism>
<dbReference type="PANTHER" id="PTHR38593">
    <property type="entry name" value="BLR2558 PROTEIN"/>
    <property type="match status" value="1"/>
</dbReference>
<sequence>MTIQRSHLVPLALAVAVLTAGCGEATTGAGTAASASPQAPADQVALSDQDRIWMKRIHQGYLAETRAGGLAERKGGTAAVKELGAKLVSAHTELDAELTQAAARLGVELPSALSGAQEKAGKALEGASREEFDRAFVTAIRKQHATALKETRTELKKGSSPEVKAMATSALAVLRHHLLLTKTALNKD</sequence>
<dbReference type="InterPro" id="IPR025419">
    <property type="entry name" value="DUF4142"/>
</dbReference>
<evidence type="ECO:0000256" key="1">
    <source>
        <dbReference type="SAM" id="SignalP"/>
    </source>
</evidence>
<keyword evidence="4" id="KW-1185">Reference proteome</keyword>
<reference evidence="3" key="1">
    <citation type="journal article" date="2014" name="Int. J. Syst. Evol. Microbiol.">
        <title>Complete genome sequence of Corynebacterium casei LMG S-19264T (=DSM 44701T), isolated from a smear-ripened cheese.</title>
        <authorList>
            <consortium name="US DOE Joint Genome Institute (JGI-PGF)"/>
            <person name="Walter F."/>
            <person name="Albersmeier A."/>
            <person name="Kalinowski J."/>
            <person name="Ruckert C."/>
        </authorList>
    </citation>
    <scope>NUCLEOTIDE SEQUENCE</scope>
    <source>
        <strain evidence="3">CGMCC 4.7430</strain>
    </source>
</reference>
<gene>
    <name evidence="3" type="ORF">GCM10012278_31330</name>
</gene>
<dbReference type="PROSITE" id="PS51257">
    <property type="entry name" value="PROKAR_LIPOPROTEIN"/>
    <property type="match status" value="1"/>
</dbReference>
<feature type="chain" id="PRO_5038012356" description="DUF4142 domain-containing protein" evidence="1">
    <location>
        <begin position="26"/>
        <end position="188"/>
    </location>
</feature>
<comment type="caution">
    <text evidence="3">The sequence shown here is derived from an EMBL/GenBank/DDBJ whole genome shotgun (WGS) entry which is preliminary data.</text>
</comment>
<keyword evidence="1" id="KW-0732">Signal</keyword>
<reference evidence="3" key="2">
    <citation type="submission" date="2020-09" db="EMBL/GenBank/DDBJ databases">
        <authorList>
            <person name="Sun Q."/>
            <person name="Zhou Y."/>
        </authorList>
    </citation>
    <scope>NUCLEOTIDE SEQUENCE</scope>
    <source>
        <strain evidence="3">CGMCC 4.7430</strain>
    </source>
</reference>
<dbReference type="AlphaFoldDB" id="A0A918A4N4"/>
<dbReference type="InterPro" id="IPR012347">
    <property type="entry name" value="Ferritin-like"/>
</dbReference>
<dbReference type="EMBL" id="BMNK01000004">
    <property type="protein sequence ID" value="GGP06675.1"/>
    <property type="molecule type" value="Genomic_DNA"/>
</dbReference>
<dbReference type="Pfam" id="PF13628">
    <property type="entry name" value="DUF4142"/>
    <property type="match status" value="1"/>
</dbReference>
<dbReference type="Proteomes" id="UP000660745">
    <property type="component" value="Unassembled WGS sequence"/>
</dbReference>
<evidence type="ECO:0000313" key="3">
    <source>
        <dbReference type="EMBL" id="GGP06675.1"/>
    </source>
</evidence>
<protein>
    <recommendedName>
        <fullName evidence="2">DUF4142 domain-containing protein</fullName>
    </recommendedName>
</protein>
<accession>A0A918A4N4</accession>
<proteinExistence type="predicted"/>
<name>A0A918A4N4_9ACTN</name>
<evidence type="ECO:0000313" key="4">
    <source>
        <dbReference type="Proteomes" id="UP000660745"/>
    </source>
</evidence>